<reference evidence="3 4" key="1">
    <citation type="journal article" date="2007" name="Nature">
        <title>Evolution of genes and genomes on the Drosophila phylogeny.</title>
        <authorList>
            <consortium name="Drosophila 12 Genomes Consortium"/>
            <person name="Clark A.G."/>
            <person name="Eisen M.B."/>
            <person name="Smith D.R."/>
            <person name="Bergman C.M."/>
            <person name="Oliver B."/>
            <person name="Markow T.A."/>
            <person name="Kaufman T.C."/>
            <person name="Kellis M."/>
            <person name="Gelbart W."/>
            <person name="Iyer V.N."/>
            <person name="Pollard D.A."/>
            <person name="Sackton T.B."/>
            <person name="Larracuente A.M."/>
            <person name="Singh N.D."/>
            <person name="Abad J.P."/>
            <person name="Abt D.N."/>
            <person name="Adryan B."/>
            <person name="Aguade M."/>
            <person name="Akashi H."/>
            <person name="Anderson W.W."/>
            <person name="Aquadro C.F."/>
            <person name="Ardell D.H."/>
            <person name="Arguello R."/>
            <person name="Artieri C.G."/>
            <person name="Barbash D.A."/>
            <person name="Barker D."/>
            <person name="Barsanti P."/>
            <person name="Batterham P."/>
            <person name="Batzoglou S."/>
            <person name="Begun D."/>
            <person name="Bhutkar A."/>
            <person name="Blanco E."/>
            <person name="Bosak S.A."/>
            <person name="Bradley R.K."/>
            <person name="Brand A.D."/>
            <person name="Brent M.R."/>
            <person name="Brooks A.N."/>
            <person name="Brown R.H."/>
            <person name="Butlin R.K."/>
            <person name="Caggese C."/>
            <person name="Calvi B.R."/>
            <person name="Bernardo de Carvalho A."/>
            <person name="Caspi A."/>
            <person name="Castrezana S."/>
            <person name="Celniker S.E."/>
            <person name="Chang J.L."/>
            <person name="Chapple C."/>
            <person name="Chatterji S."/>
            <person name="Chinwalla A."/>
            <person name="Civetta A."/>
            <person name="Clifton S.W."/>
            <person name="Comeron J.M."/>
            <person name="Costello J.C."/>
            <person name="Coyne J.A."/>
            <person name="Daub J."/>
            <person name="David R.G."/>
            <person name="Delcher A.L."/>
            <person name="Delehaunty K."/>
            <person name="Do C.B."/>
            <person name="Ebling H."/>
            <person name="Edwards K."/>
            <person name="Eickbush T."/>
            <person name="Evans J.D."/>
            <person name="Filipski A."/>
            <person name="Findeiss S."/>
            <person name="Freyhult E."/>
            <person name="Fulton L."/>
            <person name="Fulton R."/>
            <person name="Garcia A.C."/>
            <person name="Gardiner A."/>
            <person name="Garfield D.A."/>
            <person name="Garvin B.E."/>
            <person name="Gibson G."/>
            <person name="Gilbert D."/>
            <person name="Gnerre S."/>
            <person name="Godfrey J."/>
            <person name="Good R."/>
            <person name="Gotea V."/>
            <person name="Gravely B."/>
            <person name="Greenberg A.J."/>
            <person name="Griffiths-Jones S."/>
            <person name="Gross S."/>
            <person name="Guigo R."/>
            <person name="Gustafson E.A."/>
            <person name="Haerty W."/>
            <person name="Hahn M.W."/>
            <person name="Halligan D.L."/>
            <person name="Halpern A.L."/>
            <person name="Halter G.M."/>
            <person name="Han M.V."/>
            <person name="Heger A."/>
            <person name="Hillier L."/>
            <person name="Hinrichs A.S."/>
            <person name="Holmes I."/>
            <person name="Hoskins R.A."/>
            <person name="Hubisz M.J."/>
            <person name="Hultmark D."/>
            <person name="Huntley M.A."/>
            <person name="Jaffe D.B."/>
            <person name="Jagadeeshan S."/>
            <person name="Jeck W.R."/>
            <person name="Johnson J."/>
            <person name="Jones C.D."/>
            <person name="Jordan W.C."/>
            <person name="Karpen G.H."/>
            <person name="Kataoka E."/>
            <person name="Keightley P.D."/>
            <person name="Kheradpour P."/>
            <person name="Kirkness E.F."/>
            <person name="Koerich L.B."/>
            <person name="Kristiansen K."/>
            <person name="Kudrna D."/>
            <person name="Kulathinal R.J."/>
            <person name="Kumar S."/>
            <person name="Kwok R."/>
            <person name="Lander E."/>
            <person name="Langley C.H."/>
            <person name="Lapoint R."/>
            <person name="Lazzaro B.P."/>
            <person name="Lee S.J."/>
            <person name="Levesque L."/>
            <person name="Li R."/>
            <person name="Lin C.F."/>
            <person name="Lin M.F."/>
            <person name="Lindblad-Toh K."/>
            <person name="Llopart A."/>
            <person name="Long M."/>
            <person name="Low L."/>
            <person name="Lozovsky E."/>
            <person name="Lu J."/>
            <person name="Luo M."/>
            <person name="Machado C.A."/>
            <person name="Makalowski W."/>
            <person name="Marzo M."/>
            <person name="Matsuda M."/>
            <person name="Matzkin L."/>
            <person name="McAllister B."/>
            <person name="McBride C.S."/>
            <person name="McKernan B."/>
            <person name="McKernan K."/>
            <person name="Mendez-Lago M."/>
            <person name="Minx P."/>
            <person name="Mollenhauer M.U."/>
            <person name="Montooth K."/>
            <person name="Mount S.M."/>
            <person name="Mu X."/>
            <person name="Myers E."/>
            <person name="Negre B."/>
            <person name="Newfeld S."/>
            <person name="Nielsen R."/>
            <person name="Noor M.A."/>
            <person name="O'Grady P."/>
            <person name="Pachter L."/>
            <person name="Papaceit M."/>
            <person name="Parisi M.J."/>
            <person name="Parisi M."/>
            <person name="Parts L."/>
            <person name="Pedersen J.S."/>
            <person name="Pesole G."/>
            <person name="Phillippy A.M."/>
            <person name="Ponting C.P."/>
            <person name="Pop M."/>
            <person name="Porcelli D."/>
            <person name="Powell J.R."/>
            <person name="Prohaska S."/>
            <person name="Pruitt K."/>
            <person name="Puig M."/>
            <person name="Quesneville H."/>
            <person name="Ram K.R."/>
            <person name="Rand D."/>
            <person name="Rasmussen M.D."/>
            <person name="Reed L.K."/>
            <person name="Reenan R."/>
            <person name="Reily A."/>
            <person name="Remington K.A."/>
            <person name="Rieger T.T."/>
            <person name="Ritchie M.G."/>
            <person name="Robin C."/>
            <person name="Rogers Y.H."/>
            <person name="Rohde C."/>
            <person name="Rozas J."/>
            <person name="Rubenfield M.J."/>
            <person name="Ruiz A."/>
            <person name="Russo S."/>
            <person name="Salzberg S.L."/>
            <person name="Sanchez-Gracia A."/>
            <person name="Saranga D.J."/>
            <person name="Sato H."/>
            <person name="Schaeffer S.W."/>
            <person name="Schatz M.C."/>
            <person name="Schlenke T."/>
            <person name="Schwartz R."/>
            <person name="Segarra C."/>
            <person name="Singh R.S."/>
            <person name="Sirot L."/>
            <person name="Sirota M."/>
            <person name="Sisneros N.B."/>
            <person name="Smith C.D."/>
            <person name="Smith T.F."/>
            <person name="Spieth J."/>
            <person name="Stage D.E."/>
            <person name="Stark A."/>
            <person name="Stephan W."/>
            <person name="Strausberg R.L."/>
            <person name="Strempel S."/>
            <person name="Sturgill D."/>
            <person name="Sutton G."/>
            <person name="Sutton G.G."/>
            <person name="Tao W."/>
            <person name="Teichmann S."/>
            <person name="Tobari Y.N."/>
            <person name="Tomimura Y."/>
            <person name="Tsolas J.M."/>
            <person name="Valente V.L."/>
            <person name="Venter E."/>
            <person name="Venter J.C."/>
            <person name="Vicario S."/>
            <person name="Vieira F.G."/>
            <person name="Vilella A.J."/>
            <person name="Villasante A."/>
            <person name="Walenz B."/>
            <person name="Wang J."/>
            <person name="Wasserman M."/>
            <person name="Watts T."/>
            <person name="Wilson D."/>
            <person name="Wilson R.K."/>
            <person name="Wing R.A."/>
            <person name="Wolfner M.F."/>
            <person name="Wong A."/>
            <person name="Wong G.K."/>
            <person name="Wu C.I."/>
            <person name="Wu G."/>
            <person name="Yamamoto D."/>
            <person name="Yang H.P."/>
            <person name="Yang S.P."/>
            <person name="Yorke J.A."/>
            <person name="Yoshida K."/>
            <person name="Zdobnov E."/>
            <person name="Zhang P."/>
            <person name="Zhang Y."/>
            <person name="Zimin A.V."/>
            <person name="Baldwin J."/>
            <person name="Abdouelleil A."/>
            <person name="Abdulkadir J."/>
            <person name="Abebe A."/>
            <person name="Abera B."/>
            <person name="Abreu J."/>
            <person name="Acer S.C."/>
            <person name="Aftuck L."/>
            <person name="Alexander A."/>
            <person name="An P."/>
            <person name="Anderson E."/>
            <person name="Anderson S."/>
            <person name="Arachi H."/>
            <person name="Azer M."/>
            <person name="Bachantsang P."/>
            <person name="Barry A."/>
            <person name="Bayul T."/>
            <person name="Berlin A."/>
            <person name="Bessette D."/>
            <person name="Bloom T."/>
            <person name="Blye J."/>
            <person name="Boguslavskiy L."/>
            <person name="Bonnet C."/>
            <person name="Boukhgalter B."/>
            <person name="Bourzgui I."/>
            <person name="Brown A."/>
            <person name="Cahill P."/>
            <person name="Channer S."/>
            <person name="Cheshatsang Y."/>
            <person name="Chuda L."/>
            <person name="Citroen M."/>
            <person name="Collymore A."/>
            <person name="Cooke P."/>
            <person name="Costello M."/>
            <person name="D'Aco K."/>
            <person name="Daza R."/>
            <person name="De Haan G."/>
            <person name="DeGray S."/>
            <person name="DeMaso C."/>
            <person name="Dhargay N."/>
            <person name="Dooley K."/>
            <person name="Dooley E."/>
            <person name="Doricent M."/>
            <person name="Dorje P."/>
            <person name="Dorjee K."/>
            <person name="Dupes A."/>
            <person name="Elong R."/>
            <person name="Falk J."/>
            <person name="Farina A."/>
            <person name="Faro S."/>
            <person name="Ferguson D."/>
            <person name="Fisher S."/>
            <person name="Foley C.D."/>
            <person name="Franke A."/>
            <person name="Friedrich D."/>
            <person name="Gadbois L."/>
            <person name="Gearin G."/>
            <person name="Gearin C.R."/>
            <person name="Giannoukos G."/>
            <person name="Goode T."/>
            <person name="Graham J."/>
            <person name="Grandbois E."/>
            <person name="Grewal S."/>
            <person name="Gyaltsen K."/>
            <person name="Hafez N."/>
            <person name="Hagos B."/>
            <person name="Hall J."/>
            <person name="Henson C."/>
            <person name="Hollinger A."/>
            <person name="Honan T."/>
            <person name="Huard M.D."/>
            <person name="Hughes L."/>
            <person name="Hurhula B."/>
            <person name="Husby M.E."/>
            <person name="Kamat A."/>
            <person name="Kanga B."/>
            <person name="Kashin S."/>
            <person name="Khazanovich D."/>
            <person name="Kisner P."/>
            <person name="Lance K."/>
            <person name="Lara M."/>
            <person name="Lee W."/>
            <person name="Lennon N."/>
            <person name="Letendre F."/>
            <person name="LeVine R."/>
            <person name="Lipovsky A."/>
            <person name="Liu X."/>
            <person name="Liu J."/>
            <person name="Liu S."/>
            <person name="Lokyitsang T."/>
            <person name="Lokyitsang Y."/>
            <person name="Lubonja R."/>
            <person name="Lui A."/>
            <person name="MacDonald P."/>
            <person name="Magnisalis V."/>
            <person name="Maru K."/>
            <person name="Matthews C."/>
            <person name="McCusker W."/>
            <person name="McDonough S."/>
            <person name="Mehta T."/>
            <person name="Meldrim J."/>
            <person name="Meneus L."/>
            <person name="Mihai O."/>
            <person name="Mihalev A."/>
            <person name="Mihova T."/>
            <person name="Mittelman R."/>
            <person name="Mlenga V."/>
            <person name="Montmayeur A."/>
            <person name="Mulrain L."/>
            <person name="Navidi A."/>
            <person name="Naylor J."/>
            <person name="Negash T."/>
            <person name="Nguyen T."/>
            <person name="Nguyen N."/>
            <person name="Nicol R."/>
            <person name="Norbu C."/>
            <person name="Norbu N."/>
            <person name="Novod N."/>
            <person name="O'Neill B."/>
            <person name="Osman S."/>
            <person name="Markiewicz E."/>
            <person name="Oyono O.L."/>
            <person name="Patti C."/>
            <person name="Phunkhang P."/>
            <person name="Pierre F."/>
            <person name="Priest M."/>
            <person name="Raghuraman S."/>
            <person name="Rege F."/>
            <person name="Reyes R."/>
            <person name="Rise C."/>
            <person name="Rogov P."/>
            <person name="Ross K."/>
            <person name="Ryan E."/>
            <person name="Settipalli S."/>
            <person name="Shea T."/>
            <person name="Sherpa N."/>
            <person name="Shi L."/>
            <person name="Shih D."/>
            <person name="Sparrow T."/>
            <person name="Spaulding J."/>
            <person name="Stalker J."/>
            <person name="Stange-Thomann N."/>
            <person name="Stavropoulos S."/>
            <person name="Stone C."/>
            <person name="Strader C."/>
            <person name="Tesfaye S."/>
            <person name="Thomson T."/>
            <person name="Thoulutsang Y."/>
            <person name="Thoulutsang D."/>
            <person name="Topham K."/>
            <person name="Topping I."/>
            <person name="Tsamla T."/>
            <person name="Vassiliev H."/>
            <person name="Vo A."/>
            <person name="Wangchuk T."/>
            <person name="Wangdi T."/>
            <person name="Weiand M."/>
            <person name="Wilkinson J."/>
            <person name="Wilson A."/>
            <person name="Yadav S."/>
            <person name="Young G."/>
            <person name="Yu Q."/>
            <person name="Zembek L."/>
            <person name="Zhong D."/>
            <person name="Zimmer A."/>
            <person name="Zwirko Z."/>
            <person name="Jaffe D.B."/>
            <person name="Alvarez P."/>
            <person name="Brockman W."/>
            <person name="Butler J."/>
            <person name="Chin C."/>
            <person name="Gnerre S."/>
            <person name="Grabherr M."/>
            <person name="Kleber M."/>
            <person name="Mauceli E."/>
            <person name="MacCallum I."/>
        </authorList>
    </citation>
    <scope>NUCLEOTIDE SEQUENCE [LARGE SCALE GENOMIC DNA]</scope>
    <source>
        <strain evidence="4">Tai18E2 / Tucson 14021-0261.01</strain>
    </source>
</reference>
<dbReference type="PROSITE" id="PS51155">
    <property type="entry name" value="CHIT_BIND_RR_2"/>
    <property type="match status" value="1"/>
</dbReference>
<dbReference type="InterPro" id="IPR050468">
    <property type="entry name" value="Cuticle_Struct_Prot"/>
</dbReference>
<dbReference type="PANTHER" id="PTHR10380">
    <property type="entry name" value="CUTICLE PROTEIN"/>
    <property type="match status" value="1"/>
</dbReference>
<keyword evidence="4" id="KW-1185">Reference proteome</keyword>
<dbReference type="Pfam" id="PF00379">
    <property type="entry name" value="Chitin_bind_4"/>
    <property type="match status" value="1"/>
</dbReference>
<dbReference type="EMBL" id="CM000159">
    <property type="protein sequence ID" value="KRK01275.1"/>
    <property type="molecule type" value="Genomic_DNA"/>
</dbReference>
<organism evidence="3 4">
    <name type="scientific">Drosophila yakuba</name>
    <name type="common">Fruit fly</name>
    <dbReference type="NCBI Taxonomy" id="7245"/>
    <lineage>
        <taxon>Eukaryota</taxon>
        <taxon>Metazoa</taxon>
        <taxon>Ecdysozoa</taxon>
        <taxon>Arthropoda</taxon>
        <taxon>Hexapoda</taxon>
        <taxon>Insecta</taxon>
        <taxon>Pterygota</taxon>
        <taxon>Neoptera</taxon>
        <taxon>Endopterygota</taxon>
        <taxon>Diptera</taxon>
        <taxon>Brachycera</taxon>
        <taxon>Muscomorpha</taxon>
        <taxon>Ephydroidea</taxon>
        <taxon>Drosophilidae</taxon>
        <taxon>Drosophila</taxon>
        <taxon>Sophophora</taxon>
    </lineage>
</organism>
<proteinExistence type="predicted"/>
<dbReference type="GO" id="GO:0008010">
    <property type="term" value="F:structural constituent of chitin-based larval cuticle"/>
    <property type="evidence" value="ECO:0007669"/>
    <property type="project" value="TreeGrafter"/>
</dbReference>
<evidence type="ECO:0000313" key="3">
    <source>
        <dbReference type="EMBL" id="KRK01275.1"/>
    </source>
</evidence>
<name>A0A0R1DVW3_DROYA</name>
<sequence>MLFKLRSLIYFYMYPYTFLETSDGTSIKQEGSLKNVGTDQEAAVVRGSFSWVDEKTGEKFTTNYVADDNGYQPVGDHLPVA</sequence>
<reference evidence="3 4" key="2">
    <citation type="journal article" date="2007" name="PLoS Biol.">
        <title>Principles of genome evolution in the Drosophila melanogaster species group.</title>
        <authorList>
            <person name="Ranz J.M."/>
            <person name="Maurin D."/>
            <person name="Chan Y.S."/>
            <person name="von Grotthuss M."/>
            <person name="Hillier L.W."/>
            <person name="Roote J."/>
            <person name="Ashburner M."/>
            <person name="Bergman C.M."/>
        </authorList>
    </citation>
    <scope>NUCLEOTIDE SEQUENCE [LARGE SCALE GENOMIC DNA]</scope>
    <source>
        <strain evidence="4">Tai18E2 / Tucson 14021-0261.01</strain>
    </source>
</reference>
<accession>A0A0R1DVW3</accession>
<dbReference type="PANTHER" id="PTHR10380:SF218">
    <property type="entry name" value="ADULT CUTICLE PROTEIN 65AA-RELATED"/>
    <property type="match status" value="1"/>
</dbReference>
<evidence type="ECO:0000256" key="1">
    <source>
        <dbReference type="ARBA" id="ARBA00022460"/>
    </source>
</evidence>
<dbReference type="GO" id="GO:0062129">
    <property type="term" value="C:chitin-based extracellular matrix"/>
    <property type="evidence" value="ECO:0007669"/>
    <property type="project" value="TreeGrafter"/>
</dbReference>
<protein>
    <submittedName>
        <fullName evidence="3">Uncharacterized protein</fullName>
    </submittedName>
</protein>
<dbReference type="Proteomes" id="UP000002282">
    <property type="component" value="Chromosome 3L"/>
</dbReference>
<dbReference type="KEGG" id="dya:Dyak_GE27394"/>
<evidence type="ECO:0000256" key="2">
    <source>
        <dbReference type="PROSITE-ProRule" id="PRU00497"/>
    </source>
</evidence>
<dbReference type="InterPro" id="IPR000618">
    <property type="entry name" value="Insect_cuticle"/>
</dbReference>
<evidence type="ECO:0000313" key="4">
    <source>
        <dbReference type="Proteomes" id="UP000002282"/>
    </source>
</evidence>
<gene>
    <name evidence="3" type="primary">Dyak\GE27394</name>
    <name evidence="3" type="synonym">GE27394</name>
    <name evidence="3" type="ORF">Dyak_GE27394</name>
</gene>
<dbReference type="OrthoDB" id="7255276at2759"/>
<keyword evidence="1 2" id="KW-0193">Cuticle</keyword>
<dbReference type="AlphaFoldDB" id="A0A0R1DVW3"/>